<keyword evidence="1 4" id="KW-0808">Transferase</keyword>
<evidence type="ECO:0000313" key="5">
    <source>
        <dbReference type="Proteomes" id="UP000009881"/>
    </source>
</evidence>
<proteinExistence type="predicted"/>
<dbReference type="RefSeq" id="WP_009542261.1">
    <property type="nucleotide sequence ID" value="NZ_ANHY01000020.1"/>
</dbReference>
<evidence type="ECO:0000256" key="2">
    <source>
        <dbReference type="ARBA" id="ARBA00023315"/>
    </source>
</evidence>
<sequence>MIDDADDAPVSLDITDTPAKDDIAAIHEGLAAYNSATALPFDRRDLCVFLRDEAGIVTGGLTGYTQWQWLYVDCLWLGDALRGSGLGTRLLAAAEEEARARGCRHVRLYTYNFQAPAFYEGQGYEQWGVLEDYPPGHRQIWYRKAL</sequence>
<dbReference type="eggNOG" id="COG0456">
    <property type="taxonomic scope" value="Bacteria"/>
</dbReference>
<organism evidence="4 5">
    <name type="scientific">Caenispirillum salinarum AK4</name>
    <dbReference type="NCBI Taxonomy" id="1238182"/>
    <lineage>
        <taxon>Bacteria</taxon>
        <taxon>Pseudomonadati</taxon>
        <taxon>Pseudomonadota</taxon>
        <taxon>Alphaproteobacteria</taxon>
        <taxon>Rhodospirillales</taxon>
        <taxon>Novispirillaceae</taxon>
        <taxon>Caenispirillum</taxon>
    </lineage>
</organism>
<reference evidence="4 5" key="1">
    <citation type="journal article" date="2013" name="Genome Announc.">
        <title>Draft Genome Sequence of an Alphaproteobacterium, Caenispirillum salinarum AK4(T), Isolated from a Solar Saltern.</title>
        <authorList>
            <person name="Khatri I."/>
            <person name="Singh A."/>
            <person name="Korpole S."/>
            <person name="Pinnaka A.K."/>
            <person name="Subramanian S."/>
        </authorList>
    </citation>
    <scope>NUCLEOTIDE SEQUENCE [LARGE SCALE GENOMIC DNA]</scope>
    <source>
        <strain evidence="4 5">AK4</strain>
    </source>
</reference>
<dbReference type="STRING" id="1238182.C882_1865"/>
<dbReference type="Pfam" id="PF00583">
    <property type="entry name" value="Acetyltransf_1"/>
    <property type="match status" value="1"/>
</dbReference>
<dbReference type="EMBL" id="ANHY01000020">
    <property type="protein sequence ID" value="EKV27363.1"/>
    <property type="molecule type" value="Genomic_DNA"/>
</dbReference>
<keyword evidence="2" id="KW-0012">Acyltransferase</keyword>
<dbReference type="PANTHER" id="PTHR43877">
    <property type="entry name" value="AMINOALKYLPHOSPHONATE N-ACETYLTRANSFERASE-RELATED-RELATED"/>
    <property type="match status" value="1"/>
</dbReference>
<evidence type="ECO:0000256" key="1">
    <source>
        <dbReference type="ARBA" id="ARBA00022679"/>
    </source>
</evidence>
<dbReference type="Gene3D" id="3.40.630.30">
    <property type="match status" value="1"/>
</dbReference>
<dbReference type="GO" id="GO:0016747">
    <property type="term" value="F:acyltransferase activity, transferring groups other than amino-acyl groups"/>
    <property type="evidence" value="ECO:0007669"/>
    <property type="project" value="InterPro"/>
</dbReference>
<dbReference type="InterPro" id="IPR050832">
    <property type="entry name" value="Bact_Acetyltransf"/>
</dbReference>
<dbReference type="InterPro" id="IPR000182">
    <property type="entry name" value="GNAT_dom"/>
</dbReference>
<accession>K9H9R9</accession>
<evidence type="ECO:0000313" key="4">
    <source>
        <dbReference type="EMBL" id="EKV27363.1"/>
    </source>
</evidence>
<dbReference type="AlphaFoldDB" id="K9H9R9"/>
<dbReference type="SUPFAM" id="SSF55729">
    <property type="entry name" value="Acyl-CoA N-acyltransferases (Nat)"/>
    <property type="match status" value="1"/>
</dbReference>
<dbReference type="PROSITE" id="PS51186">
    <property type="entry name" value="GNAT"/>
    <property type="match status" value="1"/>
</dbReference>
<dbReference type="OrthoDB" id="9787920at2"/>
<evidence type="ECO:0000259" key="3">
    <source>
        <dbReference type="PROSITE" id="PS51186"/>
    </source>
</evidence>
<feature type="domain" description="N-acetyltransferase" evidence="3">
    <location>
        <begin position="1"/>
        <end position="146"/>
    </location>
</feature>
<keyword evidence="5" id="KW-1185">Reference proteome</keyword>
<comment type="caution">
    <text evidence="4">The sequence shown here is derived from an EMBL/GenBank/DDBJ whole genome shotgun (WGS) entry which is preliminary data.</text>
</comment>
<dbReference type="InterPro" id="IPR016181">
    <property type="entry name" value="Acyl_CoA_acyltransferase"/>
</dbReference>
<protein>
    <submittedName>
        <fullName evidence="4">Putative acetyltransferase</fullName>
    </submittedName>
</protein>
<name>K9H9R9_9PROT</name>
<dbReference type="Proteomes" id="UP000009881">
    <property type="component" value="Unassembled WGS sequence"/>
</dbReference>
<gene>
    <name evidence="4" type="ORF">C882_1865</name>
</gene>
<dbReference type="PANTHER" id="PTHR43877:SF2">
    <property type="entry name" value="AMINOALKYLPHOSPHONATE N-ACETYLTRANSFERASE-RELATED"/>
    <property type="match status" value="1"/>
</dbReference>